<protein>
    <recommendedName>
        <fullName evidence="1">M23ase beta-sheet core domain-containing protein</fullName>
    </recommendedName>
</protein>
<dbReference type="GO" id="GO:0004222">
    <property type="term" value="F:metalloendopeptidase activity"/>
    <property type="evidence" value="ECO:0007669"/>
    <property type="project" value="TreeGrafter"/>
</dbReference>
<accession>A0A1F8BNJ5</accession>
<name>A0A1F8BNJ5_9BACT</name>
<dbReference type="InterPro" id="IPR050570">
    <property type="entry name" value="Cell_wall_metabolism_enzyme"/>
</dbReference>
<dbReference type="Pfam" id="PF01551">
    <property type="entry name" value="Peptidase_M23"/>
    <property type="match status" value="1"/>
</dbReference>
<dbReference type="InterPro" id="IPR016047">
    <property type="entry name" value="M23ase_b-sheet_dom"/>
</dbReference>
<evidence type="ECO:0000313" key="3">
    <source>
        <dbReference type="Proteomes" id="UP000177082"/>
    </source>
</evidence>
<dbReference type="InterPro" id="IPR011055">
    <property type="entry name" value="Dup_hybrid_motif"/>
</dbReference>
<organism evidence="2 3">
    <name type="scientific">Candidatus Woesebacteria bacterium RIFCSPLOWO2_01_FULL_39_21</name>
    <dbReference type="NCBI Taxonomy" id="1802519"/>
    <lineage>
        <taxon>Bacteria</taxon>
        <taxon>Candidatus Woeseibacteriota</taxon>
    </lineage>
</organism>
<dbReference type="SUPFAM" id="SSF51261">
    <property type="entry name" value="Duplicated hybrid motif"/>
    <property type="match status" value="1"/>
</dbReference>
<reference evidence="2 3" key="1">
    <citation type="journal article" date="2016" name="Nat. Commun.">
        <title>Thousands of microbial genomes shed light on interconnected biogeochemical processes in an aquifer system.</title>
        <authorList>
            <person name="Anantharaman K."/>
            <person name="Brown C.T."/>
            <person name="Hug L.A."/>
            <person name="Sharon I."/>
            <person name="Castelle C.J."/>
            <person name="Probst A.J."/>
            <person name="Thomas B.C."/>
            <person name="Singh A."/>
            <person name="Wilkins M.J."/>
            <person name="Karaoz U."/>
            <person name="Brodie E.L."/>
            <person name="Williams K.H."/>
            <person name="Hubbard S.S."/>
            <person name="Banfield J.F."/>
        </authorList>
    </citation>
    <scope>NUCLEOTIDE SEQUENCE [LARGE SCALE GENOMIC DNA]</scope>
</reference>
<dbReference type="Proteomes" id="UP000177082">
    <property type="component" value="Unassembled WGS sequence"/>
</dbReference>
<dbReference type="Gene3D" id="2.70.70.10">
    <property type="entry name" value="Glucose Permease (Domain IIA)"/>
    <property type="match status" value="1"/>
</dbReference>
<feature type="domain" description="M23ase beta-sheet core" evidence="1">
    <location>
        <begin position="53"/>
        <end position="147"/>
    </location>
</feature>
<dbReference type="CDD" id="cd12797">
    <property type="entry name" value="M23_peptidase"/>
    <property type="match status" value="1"/>
</dbReference>
<dbReference type="PANTHER" id="PTHR21666:SF285">
    <property type="entry name" value="M23 FAMILY METALLOPEPTIDASE"/>
    <property type="match status" value="1"/>
</dbReference>
<dbReference type="EMBL" id="MGHF01000002">
    <property type="protein sequence ID" value="OGM65209.1"/>
    <property type="molecule type" value="Genomic_DNA"/>
</dbReference>
<gene>
    <name evidence="2" type="ORF">A2961_00750</name>
</gene>
<evidence type="ECO:0000313" key="2">
    <source>
        <dbReference type="EMBL" id="OGM65209.1"/>
    </source>
</evidence>
<dbReference type="AlphaFoldDB" id="A0A1F8BNJ5"/>
<dbReference type="STRING" id="1802519.A2961_00750"/>
<dbReference type="PANTHER" id="PTHR21666">
    <property type="entry name" value="PEPTIDASE-RELATED"/>
    <property type="match status" value="1"/>
</dbReference>
<evidence type="ECO:0000259" key="1">
    <source>
        <dbReference type="Pfam" id="PF01551"/>
    </source>
</evidence>
<proteinExistence type="predicted"/>
<sequence>MATEILKSIAVLLKKQKDLAESSNFYSLPFPENTNVGHIVIDSPAHTGNLRGAIDFQVEVGTTIRVPLKGTVVAVADKYDQHGQTEKFANFLNEIVVKHDESEFSQVAHLAKGSALVKPGDEVIQGQTLARTGLSGWMTTPHLHFFVFTYVNGEIKGLKVKFRM</sequence>
<comment type="caution">
    <text evidence="2">The sequence shown here is derived from an EMBL/GenBank/DDBJ whole genome shotgun (WGS) entry which is preliminary data.</text>
</comment>